<name>A0ABW6N9U7_9ACTN</name>
<reference evidence="1 2" key="1">
    <citation type="submission" date="2024-10" db="EMBL/GenBank/DDBJ databases">
        <title>The Natural Products Discovery Center: Release of the First 8490 Sequenced Strains for Exploring Actinobacteria Biosynthetic Diversity.</title>
        <authorList>
            <person name="Kalkreuter E."/>
            <person name="Kautsar S.A."/>
            <person name="Yang D."/>
            <person name="Bader C.D."/>
            <person name="Teijaro C.N."/>
            <person name="Fluegel L."/>
            <person name="Davis C.M."/>
            <person name="Simpson J.R."/>
            <person name="Lauterbach L."/>
            <person name="Steele A.D."/>
            <person name="Gui C."/>
            <person name="Meng S."/>
            <person name="Li G."/>
            <person name="Viehrig K."/>
            <person name="Ye F."/>
            <person name="Su P."/>
            <person name="Kiefer A.F."/>
            <person name="Nichols A."/>
            <person name="Cepeda A.J."/>
            <person name="Yan W."/>
            <person name="Fan B."/>
            <person name="Jiang Y."/>
            <person name="Adhikari A."/>
            <person name="Zheng C.-J."/>
            <person name="Schuster L."/>
            <person name="Cowan T.M."/>
            <person name="Smanski M.J."/>
            <person name="Chevrette M.G."/>
            <person name="De Carvalho L.P.S."/>
            <person name="Shen B."/>
        </authorList>
    </citation>
    <scope>NUCLEOTIDE SEQUENCE [LARGE SCALE GENOMIC DNA]</scope>
    <source>
        <strain evidence="1 2">NPDC005497</strain>
    </source>
</reference>
<evidence type="ECO:0000313" key="1">
    <source>
        <dbReference type="EMBL" id="MFF0009528.1"/>
    </source>
</evidence>
<dbReference type="RefSeq" id="WP_389835415.1">
    <property type="nucleotide sequence ID" value="NZ_JBIAJP010000021.1"/>
</dbReference>
<gene>
    <name evidence="1" type="ORF">ACFYQT_39740</name>
</gene>
<accession>A0ABW6N9U7</accession>
<organism evidence="1 2">
    <name type="scientific">Streptomyces tibetensis</name>
    <dbReference type="NCBI Taxonomy" id="2382123"/>
    <lineage>
        <taxon>Bacteria</taxon>
        <taxon>Bacillati</taxon>
        <taxon>Actinomycetota</taxon>
        <taxon>Actinomycetes</taxon>
        <taxon>Kitasatosporales</taxon>
        <taxon>Streptomycetaceae</taxon>
        <taxon>Streptomyces</taxon>
    </lineage>
</organism>
<dbReference type="Proteomes" id="UP001601422">
    <property type="component" value="Unassembled WGS sequence"/>
</dbReference>
<evidence type="ECO:0000313" key="2">
    <source>
        <dbReference type="Proteomes" id="UP001601422"/>
    </source>
</evidence>
<comment type="caution">
    <text evidence="1">The sequence shown here is derived from an EMBL/GenBank/DDBJ whole genome shotgun (WGS) entry which is preliminary data.</text>
</comment>
<sequence length="74" mass="8008">MTAETTPIEPGDNSYNAGYFDGELDAISKLPAAMAHQRASMADPYDPLWAQGYADGYLHQIQVTYALAEKGRAA</sequence>
<keyword evidence="2" id="KW-1185">Reference proteome</keyword>
<dbReference type="EMBL" id="JBIAJP010000021">
    <property type="protein sequence ID" value="MFF0009528.1"/>
    <property type="molecule type" value="Genomic_DNA"/>
</dbReference>
<protein>
    <submittedName>
        <fullName evidence="1">Uncharacterized protein</fullName>
    </submittedName>
</protein>
<proteinExistence type="predicted"/>